<evidence type="ECO:0000313" key="2">
    <source>
        <dbReference type="Proteomes" id="UP000183257"/>
    </source>
</evidence>
<sequence length="430" mass="51105">MDSNEIGIEGEEAVNRIAFDTYLKYWCFPNPKDELGDKKEICDLLIIFQNHLIIISIKNYSFNGNYERYFRSTLKKAIAQIHGAERKLLNKNKTISFNHPETGAFDFSPENYDSVHRLIINLNTVPLFHPGGLITKNNEFAHIFNWSSFLGVVTELNTIPDFIEYLKEREIAFKETELVMMLGEENDWDKETNKSFFLYNTELLNDQKRFILFSGNELDLLADYLFNDRKFNENFYSDEYNGASIQLDGKWQEYLKRKEVQKKKEDDRVSYFVDEFVKREVLYKNDLNNIKIATELMSLSRFERRIFGKTFFEFHNRYKNENGYYVARRYGVINDIVVAMVLHGEKMEHEHVMISMQLAAEGYCVWDKYKANKIIIISTSNKLTHFKFGFIENVEPFPKEKEAEVIEDLKLFNWFQNIEKINMNFKEYPK</sequence>
<dbReference type="AlphaFoldDB" id="A0A1K1NP86"/>
<dbReference type="Proteomes" id="UP000183257">
    <property type="component" value="Unassembled WGS sequence"/>
</dbReference>
<organism evidence="1 2">
    <name type="scientific">Cellulophaga fucicola</name>
    <dbReference type="NCBI Taxonomy" id="76595"/>
    <lineage>
        <taxon>Bacteria</taxon>
        <taxon>Pseudomonadati</taxon>
        <taxon>Bacteroidota</taxon>
        <taxon>Flavobacteriia</taxon>
        <taxon>Flavobacteriales</taxon>
        <taxon>Flavobacteriaceae</taxon>
        <taxon>Cellulophaga</taxon>
    </lineage>
</organism>
<dbReference type="RefSeq" id="WP_072302978.1">
    <property type="nucleotide sequence ID" value="NZ_FPIY01000002.1"/>
</dbReference>
<name>A0A1K1NP86_9FLAO</name>
<accession>A0A1K1NP86</accession>
<dbReference type="EMBL" id="FPIY01000002">
    <property type="protein sequence ID" value="SFW37135.1"/>
    <property type="molecule type" value="Genomic_DNA"/>
</dbReference>
<dbReference type="OrthoDB" id="570299at2"/>
<protein>
    <recommendedName>
        <fullName evidence="3">Nuclease-related domain-containing protein</fullName>
    </recommendedName>
</protein>
<gene>
    <name evidence="1" type="ORF">SAMN05660313_01287</name>
</gene>
<evidence type="ECO:0008006" key="3">
    <source>
        <dbReference type="Google" id="ProtNLM"/>
    </source>
</evidence>
<keyword evidence="2" id="KW-1185">Reference proteome</keyword>
<evidence type="ECO:0000313" key="1">
    <source>
        <dbReference type="EMBL" id="SFW37135.1"/>
    </source>
</evidence>
<dbReference type="STRING" id="76595.SAMN05660313_01287"/>
<proteinExistence type="predicted"/>
<reference evidence="2" key="1">
    <citation type="submission" date="2016-11" db="EMBL/GenBank/DDBJ databases">
        <authorList>
            <person name="Varghese N."/>
            <person name="Submissions S."/>
        </authorList>
    </citation>
    <scope>NUCLEOTIDE SEQUENCE [LARGE SCALE GENOMIC DNA]</scope>
    <source>
        <strain evidence="2">DSM 24786</strain>
    </source>
</reference>